<dbReference type="PROSITE" id="PS00101">
    <property type="entry name" value="HEXAPEP_TRANSFERASES"/>
    <property type="match status" value="1"/>
</dbReference>
<dbReference type="EMBL" id="AZFS01000041">
    <property type="protein sequence ID" value="KRL96198.1"/>
    <property type="molecule type" value="Genomic_DNA"/>
</dbReference>
<keyword evidence="2 4" id="KW-0808">Transferase</keyword>
<keyword evidence="3" id="KW-0677">Repeat</keyword>
<accession>A0A0R1UST2</accession>
<dbReference type="SUPFAM" id="SSF51161">
    <property type="entry name" value="Trimeric LpxA-like enzymes"/>
    <property type="match status" value="1"/>
</dbReference>
<comment type="similarity">
    <text evidence="1">Belongs to the transferase hexapeptide repeat family.</text>
</comment>
<dbReference type="PATRIC" id="fig|1423753.3.peg.2050"/>
<dbReference type="AlphaFoldDB" id="A0A0R1UST2"/>
<dbReference type="Proteomes" id="UP000051580">
    <property type="component" value="Unassembled WGS sequence"/>
</dbReference>
<evidence type="ECO:0000313" key="4">
    <source>
        <dbReference type="EMBL" id="KRL96198.1"/>
    </source>
</evidence>
<dbReference type="InterPro" id="IPR011004">
    <property type="entry name" value="Trimer_LpxA-like_sf"/>
</dbReference>
<gene>
    <name evidence="4" type="ORF">FD28_GL001950</name>
</gene>
<dbReference type="STRING" id="1423753.FD28_GL001950"/>
<dbReference type="PANTHER" id="PTHR23416">
    <property type="entry name" value="SIALIC ACID SYNTHASE-RELATED"/>
    <property type="match status" value="1"/>
</dbReference>
<evidence type="ECO:0000313" key="5">
    <source>
        <dbReference type="Proteomes" id="UP000051580"/>
    </source>
</evidence>
<evidence type="ECO:0000256" key="3">
    <source>
        <dbReference type="ARBA" id="ARBA00022737"/>
    </source>
</evidence>
<proteinExistence type="inferred from homology"/>
<reference evidence="4 5" key="1">
    <citation type="journal article" date="2015" name="Genome Announc.">
        <title>Expanding the biotechnology potential of lactobacilli through comparative genomics of 213 strains and associated genera.</title>
        <authorList>
            <person name="Sun Z."/>
            <person name="Harris H.M."/>
            <person name="McCann A."/>
            <person name="Guo C."/>
            <person name="Argimon S."/>
            <person name="Zhang W."/>
            <person name="Yang X."/>
            <person name="Jeffery I.B."/>
            <person name="Cooney J.C."/>
            <person name="Kagawa T.F."/>
            <person name="Liu W."/>
            <person name="Song Y."/>
            <person name="Salvetti E."/>
            <person name="Wrobel A."/>
            <person name="Rasinkangas P."/>
            <person name="Parkhill J."/>
            <person name="Rea M.C."/>
            <person name="O'Sullivan O."/>
            <person name="Ritari J."/>
            <person name="Douillard F.P."/>
            <person name="Paul Ross R."/>
            <person name="Yang R."/>
            <person name="Briner A.E."/>
            <person name="Felis G.E."/>
            <person name="de Vos W.M."/>
            <person name="Barrangou R."/>
            <person name="Klaenhammer T.R."/>
            <person name="Caufield P.W."/>
            <person name="Cui Y."/>
            <person name="Zhang H."/>
            <person name="O'Toole P.W."/>
        </authorList>
    </citation>
    <scope>NUCLEOTIDE SEQUENCE [LARGE SCALE GENOMIC DNA]</scope>
    <source>
        <strain evidence="4 5">DSM 16381</strain>
    </source>
</reference>
<sequence>MKTILEKALSGELINFKAPEYEVVPRIANENSQILARLNGQYHTDTQIIALISQITRQNVSTSNVVMPPFNTDFGAHIFLGKNIFINRNAMFVDLGGIYIGDGALIGPNVTLISVNHMEAPEQRRNLNCSAVRVGKGAWLGANVTVLPGVSIGDHAIIGAGAIITKDVPANVVAVGTPAKVIRQINLEK</sequence>
<keyword evidence="5" id="KW-1185">Reference proteome</keyword>
<comment type="caution">
    <text evidence="4">The sequence shown here is derived from an EMBL/GenBank/DDBJ whole genome shotgun (WGS) entry which is preliminary data.</text>
</comment>
<dbReference type="InterPro" id="IPR051159">
    <property type="entry name" value="Hexapeptide_acetyltransf"/>
</dbReference>
<protein>
    <submittedName>
        <fullName evidence="4">Acetyltransferase</fullName>
    </submittedName>
</protein>
<evidence type="ECO:0000256" key="2">
    <source>
        <dbReference type="ARBA" id="ARBA00022679"/>
    </source>
</evidence>
<dbReference type="InterPro" id="IPR018357">
    <property type="entry name" value="Hexapep_transf_CS"/>
</dbReference>
<dbReference type="RefSeq" id="WP_235806835.1">
    <property type="nucleotide sequence ID" value="NZ_AZFS01000041.1"/>
</dbReference>
<dbReference type="InterPro" id="IPR001451">
    <property type="entry name" value="Hexapep"/>
</dbReference>
<dbReference type="PANTHER" id="PTHR23416:SF23">
    <property type="entry name" value="ACETYLTRANSFERASE C18B11.09C-RELATED"/>
    <property type="match status" value="1"/>
</dbReference>
<dbReference type="Pfam" id="PF00132">
    <property type="entry name" value="Hexapep"/>
    <property type="match status" value="1"/>
</dbReference>
<dbReference type="GO" id="GO:0008374">
    <property type="term" value="F:O-acyltransferase activity"/>
    <property type="evidence" value="ECO:0007669"/>
    <property type="project" value="TreeGrafter"/>
</dbReference>
<dbReference type="Gene3D" id="2.160.10.10">
    <property type="entry name" value="Hexapeptide repeat proteins"/>
    <property type="match status" value="1"/>
</dbReference>
<evidence type="ECO:0000256" key="1">
    <source>
        <dbReference type="ARBA" id="ARBA00007274"/>
    </source>
</evidence>
<organism evidence="4 5">
    <name type="scientific">Levilactobacillus hammesii DSM 16381</name>
    <dbReference type="NCBI Taxonomy" id="1423753"/>
    <lineage>
        <taxon>Bacteria</taxon>
        <taxon>Bacillati</taxon>
        <taxon>Bacillota</taxon>
        <taxon>Bacilli</taxon>
        <taxon>Lactobacillales</taxon>
        <taxon>Lactobacillaceae</taxon>
        <taxon>Levilactobacillus</taxon>
    </lineage>
</organism>
<name>A0A0R1UST2_9LACO</name>